<dbReference type="OrthoDB" id="387266at2157"/>
<evidence type="ECO:0000313" key="2">
    <source>
        <dbReference type="EMBL" id="ADN49529.1"/>
    </source>
</evidence>
<dbReference type="GeneID" id="9751032"/>
<dbReference type="KEGG" id="vdi:Vdis_0116"/>
<organism evidence="2 3">
    <name type="scientific">Vulcanisaeta distributa (strain DSM 14429 / JCM 11212 / NBRC 100878 / IC-017)</name>
    <dbReference type="NCBI Taxonomy" id="572478"/>
    <lineage>
        <taxon>Archaea</taxon>
        <taxon>Thermoproteota</taxon>
        <taxon>Thermoprotei</taxon>
        <taxon>Thermoproteales</taxon>
        <taxon>Thermoproteaceae</taxon>
        <taxon>Vulcanisaeta</taxon>
    </lineage>
</organism>
<protein>
    <submittedName>
        <fullName evidence="2">Uncharacterized protein</fullName>
    </submittedName>
</protein>
<feature type="transmembrane region" description="Helical" evidence="1">
    <location>
        <begin position="42"/>
        <end position="61"/>
    </location>
</feature>
<feature type="transmembrane region" description="Helical" evidence="1">
    <location>
        <begin position="6"/>
        <end position="30"/>
    </location>
</feature>
<proteinExistence type="predicted"/>
<evidence type="ECO:0000313" key="3">
    <source>
        <dbReference type="Proteomes" id="UP000006681"/>
    </source>
</evidence>
<dbReference type="HOGENOM" id="CLU_749292_0_0_2"/>
<dbReference type="Proteomes" id="UP000006681">
    <property type="component" value="Chromosome"/>
</dbReference>
<keyword evidence="3" id="KW-1185">Reference proteome</keyword>
<sequence>MRGSVVLLVIAIVSLAIVLLLIVPAQIVLGPLYKPVLKYHQYILQVSGPIIGALISVIAVLSNDLVKYYASTSTLRLSLGIGGEVDPGLDVEVFDPTRRISAMIINDGNAIIRDAKASLTIKVKKGNEEKYHLGDVLLHRNKFDEYIKKYNHIKEILESPNCQNYLANRVNPHVVGESLPWALPERIVVRPSIRLRSKVISKKKLTEKLLDAEKIEKSNEKSNKKSNSFLTNIVKEFLDILKDLPLPWFFTDYQHITSISPGQRNRLLIFDYVKLSDDKYLIMPYSEYGGGGPSDPSVRPYRACLILTKDIEFVFEITVHGEGSRRPLRFNLCITVNKLNQLESTVQCIIKGGDYNQLLKTLNNLKCQS</sequence>
<evidence type="ECO:0000256" key="1">
    <source>
        <dbReference type="SAM" id="Phobius"/>
    </source>
</evidence>
<dbReference type="AlphaFoldDB" id="E1QSD6"/>
<dbReference type="EMBL" id="CP002100">
    <property type="protein sequence ID" value="ADN49529.1"/>
    <property type="molecule type" value="Genomic_DNA"/>
</dbReference>
<reference evidence="2 3" key="1">
    <citation type="journal article" date="2010" name="Stand. Genomic Sci.">
        <title>Complete genome sequence of Vulcanisaeta distributa type strain (IC-017).</title>
        <authorList>
            <person name="Mavromatis K."/>
            <person name="Sikorski J."/>
            <person name="Pabst E."/>
            <person name="Teshima H."/>
            <person name="Lapidus A."/>
            <person name="Lucas S."/>
            <person name="Nolan M."/>
            <person name="Glavina Del Rio T."/>
            <person name="Cheng J.F."/>
            <person name="Bruce D."/>
            <person name="Goodwin L."/>
            <person name="Pitluck S."/>
            <person name="Liolios K."/>
            <person name="Ivanova N."/>
            <person name="Mikhailova N."/>
            <person name="Pati A."/>
            <person name="Chen A."/>
            <person name="Palaniappan K."/>
            <person name="Land M."/>
            <person name="Hauser L."/>
            <person name="Chang Y.J."/>
            <person name="Jeffries C.D."/>
            <person name="Rohde M."/>
            <person name="Spring S."/>
            <person name="Goker M."/>
            <person name="Wirth R."/>
            <person name="Woyke T."/>
            <person name="Bristow J."/>
            <person name="Eisen J.A."/>
            <person name="Markowitz V."/>
            <person name="Hugenholtz P."/>
            <person name="Klenk H.P."/>
            <person name="Kyrpides N.C."/>
        </authorList>
    </citation>
    <scope>NUCLEOTIDE SEQUENCE [LARGE SCALE GENOMIC DNA]</scope>
    <source>
        <strain evidence="3">DSM 14429 / JCM 11212 / NBRC 100878 / IC-017</strain>
    </source>
</reference>
<accession>E1QSD6</accession>
<name>E1QSD6_VULDI</name>
<reference evidence="3" key="2">
    <citation type="journal article" date="2010" name="Stand. Genomic Sci.">
        <title>Complete genome sequence of Vulcanisaeta distributa type strain (IC-017T).</title>
        <authorList>
            <person name="Mavromatis K."/>
            <person name="Sikorski J."/>
            <person name="Pabst E."/>
            <person name="Teshima H."/>
            <person name="Lapidus A."/>
            <person name="Lucas S."/>
            <person name="Nolan M."/>
            <person name="Glavina Del Rio T."/>
            <person name="Cheng J."/>
            <person name="Bruce D."/>
            <person name="Goodwin L."/>
            <person name="Pitluck S."/>
            <person name="Liolios K."/>
            <person name="Ivanova N."/>
            <person name="Mikhailova N."/>
            <person name="Pati A."/>
            <person name="Chen A."/>
            <person name="Palaniappan K."/>
            <person name="Land M."/>
            <person name="Hauser L."/>
            <person name="Chang Y."/>
            <person name="Jeffries C."/>
            <person name="Rohde M."/>
            <person name="Spring S."/>
            <person name="Goker M."/>
            <person name="Wirth R."/>
            <person name="Woyke T."/>
            <person name="Bristow J."/>
            <person name="Eisen J."/>
            <person name="Markowitz V."/>
            <person name="Hugenholtz P."/>
            <person name="Klenk H."/>
            <person name="Kyrpides N."/>
        </authorList>
    </citation>
    <scope>NUCLEOTIDE SEQUENCE [LARGE SCALE GENOMIC DNA]</scope>
    <source>
        <strain evidence="3">DSM 14429 / JCM 11212 / NBRC 100878 / IC-017</strain>
    </source>
</reference>
<gene>
    <name evidence="2" type="ordered locus">Vdis_0116</name>
</gene>
<dbReference type="RefSeq" id="WP_013335254.1">
    <property type="nucleotide sequence ID" value="NC_014537.1"/>
</dbReference>
<keyword evidence="1" id="KW-0472">Membrane</keyword>
<keyword evidence="1" id="KW-0812">Transmembrane</keyword>
<keyword evidence="1" id="KW-1133">Transmembrane helix</keyword>